<evidence type="ECO:0000313" key="3">
    <source>
        <dbReference type="EMBL" id="QGM96638.1"/>
    </source>
</evidence>
<organism evidence="3 4">
    <name type="scientific">Methylocystis parvus</name>
    <dbReference type="NCBI Taxonomy" id="134"/>
    <lineage>
        <taxon>Bacteria</taxon>
        <taxon>Pseudomonadati</taxon>
        <taxon>Pseudomonadota</taxon>
        <taxon>Alphaproteobacteria</taxon>
        <taxon>Hyphomicrobiales</taxon>
        <taxon>Methylocystaceae</taxon>
        <taxon>Methylocystis</taxon>
    </lineage>
</organism>
<dbReference type="RefSeq" id="WP_016920664.1">
    <property type="nucleotide sequence ID" value="NZ_CP044331.1"/>
</dbReference>
<feature type="domain" description="Phasin" evidence="2">
    <location>
        <begin position="82"/>
        <end position="162"/>
    </location>
</feature>
<sequence length="170" mass="17585">MATKSTGGSPSNSVDAQQDIPAEAPAETTPAVDVPVAPVVAAEIAAPEPVGVDAAAEPVAEIVDIVSAPLALVEKAVESATEGFAASFSFDSSQWSKKSLDLWAENAAAFFDLAEQVSKAQSLEEIVDLQSRFAKERVEAFIRQSKELMDFAKSVAAFTASPLCAAGKAA</sequence>
<dbReference type="AlphaFoldDB" id="A0A6B8M2Q0"/>
<feature type="compositionally biased region" description="Low complexity" evidence="1">
    <location>
        <begin position="21"/>
        <end position="31"/>
    </location>
</feature>
<accession>A0A6B8M2Q0</accession>
<dbReference type="InterPro" id="IPR018968">
    <property type="entry name" value="Phasin"/>
</dbReference>
<dbReference type="Proteomes" id="UP000422569">
    <property type="component" value="Chromosome"/>
</dbReference>
<feature type="region of interest" description="Disordered" evidence="1">
    <location>
        <begin position="1"/>
        <end position="31"/>
    </location>
</feature>
<protein>
    <recommendedName>
        <fullName evidence="2">Phasin domain-containing protein</fullName>
    </recommendedName>
</protein>
<dbReference type="KEGG" id="mpar:F7D14_03475"/>
<reference evidence="3 4" key="1">
    <citation type="submission" date="2019-09" db="EMBL/GenBank/DDBJ databases">
        <title>Isolation and complete genome sequencing of Methylocystis species.</title>
        <authorList>
            <person name="Rumah B.L."/>
            <person name="Stead C.E."/>
            <person name="Stevens B.C."/>
            <person name="Minton N.P."/>
            <person name="Grosse-Honebrink A."/>
            <person name="Zhang Y."/>
        </authorList>
    </citation>
    <scope>NUCLEOTIDE SEQUENCE [LARGE SCALE GENOMIC DNA]</scope>
    <source>
        <strain evidence="3 4">BRCS2</strain>
    </source>
</reference>
<evidence type="ECO:0000256" key="1">
    <source>
        <dbReference type="SAM" id="MobiDB-lite"/>
    </source>
</evidence>
<evidence type="ECO:0000313" key="4">
    <source>
        <dbReference type="Proteomes" id="UP000422569"/>
    </source>
</evidence>
<proteinExistence type="predicted"/>
<dbReference type="EMBL" id="CP044331">
    <property type="protein sequence ID" value="QGM96638.1"/>
    <property type="molecule type" value="Genomic_DNA"/>
</dbReference>
<gene>
    <name evidence="3" type="ORF">F7D14_03475</name>
</gene>
<name>A0A6B8M2Q0_9HYPH</name>
<evidence type="ECO:0000259" key="2">
    <source>
        <dbReference type="Pfam" id="PF09361"/>
    </source>
</evidence>
<dbReference type="Pfam" id="PF09361">
    <property type="entry name" value="Phasin_2"/>
    <property type="match status" value="1"/>
</dbReference>
<feature type="compositionally biased region" description="Polar residues" evidence="1">
    <location>
        <begin position="1"/>
        <end position="16"/>
    </location>
</feature>
<keyword evidence="4" id="KW-1185">Reference proteome</keyword>